<evidence type="ECO:0000256" key="2">
    <source>
        <dbReference type="SAM" id="MobiDB-lite"/>
    </source>
</evidence>
<protein>
    <submittedName>
        <fullName evidence="5">Vancomycin resistance protein YoaR, contains peptidoglycan-binding and VanW domains</fullName>
    </submittedName>
</protein>
<feature type="compositionally biased region" description="Pro residues" evidence="2">
    <location>
        <begin position="491"/>
        <end position="500"/>
    </location>
</feature>
<dbReference type="InterPro" id="IPR011098">
    <property type="entry name" value="G5_dom"/>
</dbReference>
<dbReference type="Pfam" id="PF04294">
    <property type="entry name" value="VanW"/>
    <property type="match status" value="1"/>
</dbReference>
<keyword evidence="1" id="KW-0732">Signal</keyword>
<dbReference type="RefSeq" id="WP_090091554.1">
    <property type="nucleotide sequence ID" value="NZ_FOMG01000014.1"/>
</dbReference>
<reference evidence="5 6" key="1">
    <citation type="submission" date="2016-10" db="EMBL/GenBank/DDBJ databases">
        <authorList>
            <person name="de Groot N.N."/>
        </authorList>
    </citation>
    <scope>NUCLEOTIDE SEQUENCE [LARGE SCALE GENOMIC DNA]</scope>
    <source>
        <strain evidence="5 6">DSM 12992</strain>
    </source>
</reference>
<dbReference type="EMBL" id="FOMG01000014">
    <property type="protein sequence ID" value="SFC94530.1"/>
    <property type="molecule type" value="Genomic_DNA"/>
</dbReference>
<dbReference type="SMART" id="SM01208">
    <property type="entry name" value="G5"/>
    <property type="match status" value="1"/>
</dbReference>
<gene>
    <name evidence="5" type="ORF">SAMN05421842_11465</name>
</gene>
<dbReference type="Gene3D" id="2.20.230.10">
    <property type="entry name" value="Resuscitation-promoting factor rpfb"/>
    <property type="match status" value="1"/>
</dbReference>
<dbReference type="STRING" id="119641.SAMN05421842_11465"/>
<dbReference type="OrthoDB" id="9797191at2"/>
<dbReference type="Proteomes" id="UP000199263">
    <property type="component" value="Unassembled WGS sequence"/>
</dbReference>
<dbReference type="AlphaFoldDB" id="A0A1I1NLA3"/>
<keyword evidence="3" id="KW-0812">Transmembrane</keyword>
<name>A0A1I1NLA3_9CLOT</name>
<keyword evidence="3" id="KW-1133">Transmembrane helix</keyword>
<sequence length="500" mass="54356">MNEGRGKRGHILRRSDNNKKKKIILGTAVAAVIIGASLMGYSLSIKGIVKEWDQKIYSGVTIEDIDLGGMTKEEAKEELTKTLEGSIGDKKLPIKIGDNEYELIYSDISPTYDIDAAVEEAYFFGKEHGLFRKYLCIKNETNHKIPINIGFTYDEEKLKAYEETLKNKITQNPTNATISASGSGFSIKDEVVGKSINIETLDQKLKETINGNINDNSGISVDLETVQPKVTKAELSKVNGLMGSFSSNYGTSGAGRSTNIEIATKAINGTVLMPGEVFSFNEVVGPRTVERGYQEAGTYVANKVEPGIGGGICQVSTALYRAMMHANIRSVERRNHSMVVGYAQPGLDATVSYGDIDYKFKNTYDFPIYIEGTTYNKVINYNIYGDVSGLGGKTYDMVNEITQTIPPQVKVVPDPSLPEGKEVSEGAGMTGYKANGYQVTYENGVQANKELISTDYYSSVDVTVKKGTQPAVPVAPTEPPVVPTEPQVTPTEPPVAPPAQ</sequence>
<evidence type="ECO:0000259" key="4">
    <source>
        <dbReference type="PROSITE" id="PS51109"/>
    </source>
</evidence>
<dbReference type="InterPro" id="IPR007391">
    <property type="entry name" value="Vancomycin_resist_VanW"/>
</dbReference>
<dbReference type="PANTHER" id="PTHR35788">
    <property type="entry name" value="EXPORTED PROTEIN-RELATED"/>
    <property type="match status" value="1"/>
</dbReference>
<evidence type="ECO:0000313" key="6">
    <source>
        <dbReference type="Proteomes" id="UP000199263"/>
    </source>
</evidence>
<keyword evidence="3" id="KW-0472">Membrane</keyword>
<evidence type="ECO:0000256" key="1">
    <source>
        <dbReference type="ARBA" id="ARBA00022729"/>
    </source>
</evidence>
<dbReference type="PANTHER" id="PTHR35788:SF1">
    <property type="entry name" value="EXPORTED PROTEIN"/>
    <property type="match status" value="1"/>
</dbReference>
<feature type="region of interest" description="Disordered" evidence="2">
    <location>
        <begin position="469"/>
        <end position="500"/>
    </location>
</feature>
<feature type="domain" description="G5" evidence="4">
    <location>
        <begin position="391"/>
        <end position="470"/>
    </location>
</feature>
<keyword evidence="6" id="KW-1185">Reference proteome</keyword>
<proteinExistence type="predicted"/>
<evidence type="ECO:0000313" key="5">
    <source>
        <dbReference type="EMBL" id="SFC94530.1"/>
    </source>
</evidence>
<accession>A0A1I1NLA3</accession>
<dbReference type="InterPro" id="IPR022029">
    <property type="entry name" value="YoaR-like_PG-bd"/>
</dbReference>
<dbReference type="InterPro" id="IPR052913">
    <property type="entry name" value="Glycopeptide_resist_protein"/>
</dbReference>
<organism evidence="5 6">
    <name type="scientific">Clostridium uliginosum</name>
    <dbReference type="NCBI Taxonomy" id="119641"/>
    <lineage>
        <taxon>Bacteria</taxon>
        <taxon>Bacillati</taxon>
        <taxon>Bacillota</taxon>
        <taxon>Clostridia</taxon>
        <taxon>Eubacteriales</taxon>
        <taxon>Clostridiaceae</taxon>
        <taxon>Clostridium</taxon>
    </lineage>
</organism>
<dbReference type="Pfam" id="PF12229">
    <property type="entry name" value="PG_binding_4"/>
    <property type="match status" value="1"/>
</dbReference>
<evidence type="ECO:0000256" key="3">
    <source>
        <dbReference type="SAM" id="Phobius"/>
    </source>
</evidence>
<feature type="transmembrane region" description="Helical" evidence="3">
    <location>
        <begin position="23"/>
        <end position="43"/>
    </location>
</feature>
<dbReference type="Pfam" id="PF07501">
    <property type="entry name" value="G5"/>
    <property type="match status" value="1"/>
</dbReference>
<dbReference type="PROSITE" id="PS51109">
    <property type="entry name" value="G5"/>
    <property type="match status" value="1"/>
</dbReference>